<evidence type="ECO:0000313" key="2">
    <source>
        <dbReference type="Proteomes" id="UP001165652"/>
    </source>
</evidence>
<evidence type="ECO:0000313" key="1">
    <source>
        <dbReference type="EMBL" id="MDC7784780.1"/>
    </source>
</evidence>
<organism evidence="1 2">
    <name type="scientific">Rhodoplanes tepidamans</name>
    <name type="common">Rhodoplanes cryptolactis</name>
    <dbReference type="NCBI Taxonomy" id="200616"/>
    <lineage>
        <taxon>Bacteria</taxon>
        <taxon>Pseudomonadati</taxon>
        <taxon>Pseudomonadota</taxon>
        <taxon>Alphaproteobacteria</taxon>
        <taxon>Hyphomicrobiales</taxon>
        <taxon>Nitrobacteraceae</taxon>
        <taxon>Rhodoplanes</taxon>
    </lineage>
</organism>
<accession>A0ABT5J580</accession>
<reference evidence="1" key="2">
    <citation type="submission" date="2023-02" db="EMBL/GenBank/DDBJ databases">
        <authorList>
            <person name="Rayyan A."/>
            <person name="Meyer T."/>
            <person name="Kyndt J.A."/>
        </authorList>
    </citation>
    <scope>NUCLEOTIDE SEQUENCE</scope>
    <source>
        <strain evidence="1">DSM 9987</strain>
    </source>
</reference>
<dbReference type="Pfam" id="PF12224">
    <property type="entry name" value="Amidoligase_2"/>
    <property type="match status" value="1"/>
</dbReference>
<keyword evidence="2" id="KW-1185">Reference proteome</keyword>
<reference evidence="1" key="1">
    <citation type="journal article" date="2023" name="Microbiol Resour">
        <title>Genome Sequences of Rhodoplanes serenus and Two Thermotolerant Strains, Rhodoplanes tepidamans and 'Rhodoplanes cryptolactis,' Further Refine the Genus.</title>
        <authorList>
            <person name="Rayyan A.A."/>
            <person name="Kyndt J.A."/>
        </authorList>
    </citation>
    <scope>NUCLEOTIDE SEQUENCE</scope>
    <source>
        <strain evidence="1">DSM 9987</strain>
    </source>
</reference>
<dbReference type="Proteomes" id="UP001165652">
    <property type="component" value="Unassembled WGS sequence"/>
</dbReference>
<gene>
    <name evidence="1" type="ORF">PQJ73_03710</name>
</gene>
<sequence>MIAARTFGIELECHLPDRRTARGLCGLIRRRAGVVAECEQYNHQTRPHWKLTTDASLGPRSVEVVSPVLSGEEGIAEARRVVDAMREFGCRVSVRCGFHVHVYAGDMNADQLRALAINFVHCETAFDAIVPPSRRRDLNQYVLSNRTAFGGHYDNEAINRAVENYKLATDIPSLIQRVSGCGMPANTTRYRKLNMTSYNRYRTVEFRQHGGTVDADKVENWVRVCVGFVEKCLRARPRQRPSQKPHDPSKELSMLLTFVGAEPAVRRFYHERRKMLAAASLTAAE</sequence>
<protein>
    <submittedName>
        <fullName evidence="1">Amidoligase family protein</fullName>
    </submittedName>
</protein>
<dbReference type="PANTHER" id="PTHR36847:SF1">
    <property type="entry name" value="AMIDOLIGASE ENZYME"/>
    <property type="match status" value="1"/>
</dbReference>
<dbReference type="PANTHER" id="PTHR36847">
    <property type="entry name" value="AMIDOLIGASE ENZYME"/>
    <property type="match status" value="1"/>
</dbReference>
<dbReference type="RefSeq" id="WP_272775626.1">
    <property type="nucleotide sequence ID" value="NZ_JAQQLI010000003.1"/>
</dbReference>
<proteinExistence type="predicted"/>
<comment type="caution">
    <text evidence="1">The sequence shown here is derived from an EMBL/GenBank/DDBJ whole genome shotgun (WGS) entry which is preliminary data.</text>
</comment>
<name>A0ABT5J580_RHOTP</name>
<dbReference type="InterPro" id="IPR022025">
    <property type="entry name" value="Amidoligase_2"/>
</dbReference>
<dbReference type="EMBL" id="JAQQLI010000003">
    <property type="protein sequence ID" value="MDC7784780.1"/>
    <property type="molecule type" value="Genomic_DNA"/>
</dbReference>